<keyword evidence="2" id="KW-0238">DNA-binding</keyword>
<dbReference type="KEGG" id="hic:NTHIC486_01679"/>
<dbReference type="CDD" id="cd00093">
    <property type="entry name" value="HTH_XRE"/>
    <property type="match status" value="1"/>
</dbReference>
<dbReference type="RefSeq" id="WP_005659422.1">
    <property type="nucleotide sequence ID" value="NZ_CP007471.1"/>
</dbReference>
<dbReference type="AlphaFoldDB" id="A0A0Y7KSX8"/>
<evidence type="ECO:0000256" key="1">
    <source>
        <dbReference type="ARBA" id="ARBA00023015"/>
    </source>
</evidence>
<dbReference type="Pfam" id="PF00717">
    <property type="entry name" value="Peptidase_S24"/>
    <property type="match status" value="1"/>
</dbReference>
<proteinExistence type="predicted"/>
<evidence type="ECO:0000256" key="2">
    <source>
        <dbReference type="ARBA" id="ARBA00023125"/>
    </source>
</evidence>
<evidence type="ECO:0000313" key="5">
    <source>
        <dbReference type="EMBL" id="RFN62632.1"/>
    </source>
</evidence>
<dbReference type="Gene3D" id="2.10.109.10">
    <property type="entry name" value="Umud Fragment, subunit A"/>
    <property type="match status" value="1"/>
</dbReference>
<accession>A0A0Y7KSX8</accession>
<evidence type="ECO:0000256" key="3">
    <source>
        <dbReference type="ARBA" id="ARBA00023163"/>
    </source>
</evidence>
<keyword evidence="3" id="KW-0804">Transcription</keyword>
<dbReference type="KEGG" id="hix:NTHI723_00909"/>
<dbReference type="InterPro" id="IPR015927">
    <property type="entry name" value="Peptidase_S24_S26A/B/C"/>
</dbReference>
<dbReference type="PANTHER" id="PTHR40661">
    <property type="match status" value="1"/>
</dbReference>
<sequence length="237" mass="26675">MRVKFKNNSSIGNRIRELREFKKVSRNAMAEKLGLSLSALQNWETNQTEPVASMIITLAEELEVSPNYLLTGETNATLDENSNRITLRESENSRSVADDEGFEWIDDCRDVIVTAGYGGINSDYLEVKKTKIEREWLRARGLKAEDCGKYKVCGDSMDDTLKDGEDIIVNHASKTLIDGKIFVLNNQGSMLIKRIQRTFSGVELISDNNAYRPIKLTAEEADSLLVIGQVVLGYRNF</sequence>
<evidence type="ECO:0000259" key="4">
    <source>
        <dbReference type="PROSITE" id="PS50943"/>
    </source>
</evidence>
<gene>
    <name evidence="5" type="ORF">CH627_08565</name>
</gene>
<feature type="domain" description="HTH cro/C1-type" evidence="4">
    <location>
        <begin position="15"/>
        <end position="69"/>
    </location>
</feature>
<dbReference type="SMART" id="SM00530">
    <property type="entry name" value="HTH_XRE"/>
    <property type="match status" value="1"/>
</dbReference>
<dbReference type="PROSITE" id="PS50943">
    <property type="entry name" value="HTH_CROC1"/>
    <property type="match status" value="1"/>
</dbReference>
<dbReference type="GeneID" id="93219000"/>
<dbReference type="Pfam" id="PF12844">
    <property type="entry name" value="HTH_19"/>
    <property type="match status" value="1"/>
</dbReference>
<dbReference type="SUPFAM" id="SSF47413">
    <property type="entry name" value="lambda repressor-like DNA-binding domains"/>
    <property type="match status" value="1"/>
</dbReference>
<dbReference type="InterPro" id="IPR001387">
    <property type="entry name" value="Cro/C1-type_HTH"/>
</dbReference>
<protein>
    <submittedName>
        <fullName evidence="5">Helix-turn-helix domain-containing protein</fullName>
    </submittedName>
</protein>
<dbReference type="GO" id="GO:0003677">
    <property type="term" value="F:DNA binding"/>
    <property type="evidence" value="ECO:0007669"/>
    <property type="project" value="UniProtKB-KW"/>
</dbReference>
<keyword evidence="1" id="KW-0805">Transcription regulation</keyword>
<dbReference type="EMBL" id="QVJI01000013">
    <property type="protein sequence ID" value="RFN62632.1"/>
    <property type="molecule type" value="Genomic_DNA"/>
</dbReference>
<comment type="caution">
    <text evidence="5">The sequence shown here is derived from an EMBL/GenBank/DDBJ whole genome shotgun (WGS) entry which is preliminary data.</text>
</comment>
<dbReference type="InterPro" id="IPR039418">
    <property type="entry name" value="LexA-like"/>
</dbReference>
<name>A0A0Y7KSX8_HAEIF</name>
<dbReference type="CDD" id="cd06529">
    <property type="entry name" value="S24_LexA-like"/>
    <property type="match status" value="1"/>
</dbReference>
<dbReference type="SUPFAM" id="SSF51306">
    <property type="entry name" value="LexA/Signal peptidase"/>
    <property type="match status" value="1"/>
</dbReference>
<organism evidence="5">
    <name type="scientific">Haemophilus influenzae</name>
    <dbReference type="NCBI Taxonomy" id="727"/>
    <lineage>
        <taxon>Bacteria</taxon>
        <taxon>Pseudomonadati</taxon>
        <taxon>Pseudomonadota</taxon>
        <taxon>Gammaproteobacteria</taxon>
        <taxon>Pasteurellales</taxon>
        <taxon>Pasteurellaceae</taxon>
        <taxon>Haemophilus</taxon>
    </lineage>
</organism>
<reference evidence="5" key="1">
    <citation type="submission" date="2018-08" db="EMBL/GenBank/DDBJ databases">
        <title>Antagonistic pleiotropy in the bifunctional surface protein FadL/P1 during adaptation of Haemophilus influenzae to chronic lung infection associated with COPD.</title>
        <authorList>
            <person name="Moleres J."/>
            <person name="Ehrlich R."/>
        </authorList>
    </citation>
    <scope>NUCLEOTIDE SEQUENCE [LARGE SCALE GENOMIC DNA]</scope>
    <source>
        <strain evidence="5">P668-6062</strain>
    </source>
</reference>
<dbReference type="PANTHER" id="PTHR40661:SF3">
    <property type="entry name" value="FELS-1 PROPHAGE TRANSCRIPTIONAL REGULATOR"/>
    <property type="match status" value="1"/>
</dbReference>
<dbReference type="InterPro" id="IPR036286">
    <property type="entry name" value="LexA/Signal_pep-like_sf"/>
</dbReference>
<dbReference type="Gene3D" id="1.10.260.40">
    <property type="entry name" value="lambda repressor-like DNA-binding domains"/>
    <property type="match status" value="1"/>
</dbReference>
<dbReference type="InterPro" id="IPR010982">
    <property type="entry name" value="Lambda_DNA-bd_dom_sf"/>
</dbReference>